<dbReference type="InterPro" id="IPR025693">
    <property type="entry name" value="Gly-zipper_OmpA-like_dom"/>
</dbReference>
<evidence type="ECO:0000259" key="1">
    <source>
        <dbReference type="Pfam" id="PF13436"/>
    </source>
</evidence>
<feature type="domain" description="Glycine-zipper-containing OmpA-like membrane" evidence="1">
    <location>
        <begin position="79"/>
        <end position="112"/>
    </location>
</feature>
<gene>
    <name evidence="2" type="ORF">GALL_300340</name>
</gene>
<dbReference type="Pfam" id="PF13436">
    <property type="entry name" value="Gly-zipper_OmpA"/>
    <property type="match status" value="2"/>
</dbReference>
<dbReference type="EMBL" id="MLJW01000388">
    <property type="protein sequence ID" value="OIQ88102.1"/>
    <property type="molecule type" value="Genomic_DNA"/>
</dbReference>
<dbReference type="AlphaFoldDB" id="A0A1J5QWN7"/>
<organism evidence="2">
    <name type="scientific">mine drainage metagenome</name>
    <dbReference type="NCBI Taxonomy" id="410659"/>
    <lineage>
        <taxon>unclassified sequences</taxon>
        <taxon>metagenomes</taxon>
        <taxon>ecological metagenomes</taxon>
    </lineage>
</organism>
<sequence>MKTLRLALPLAVLAFCAPASTVFAQDASTSRDTLLGAIAGAIIGHQNGRTAEGALIGAGAGLVVNALSHNQGNDNGHMTGALLGGAAGAMIGKHNGNTAAGALVGATVGYIASDARPVTYNASYSYGYPRDRDCYEAPRRQVIVVQPRCVEPQTVVYSAPACAEPDTVTYVTPGYEAPARVVVVNAPEQVIVVRQRPAVIVRDRGYVVVRRRDRDRWHDRDDRRDRD</sequence>
<reference evidence="2" key="1">
    <citation type="submission" date="2016-10" db="EMBL/GenBank/DDBJ databases">
        <title>Sequence of Gallionella enrichment culture.</title>
        <authorList>
            <person name="Poehlein A."/>
            <person name="Muehling M."/>
            <person name="Daniel R."/>
        </authorList>
    </citation>
    <scope>NUCLEOTIDE SEQUENCE</scope>
</reference>
<protein>
    <submittedName>
        <fullName evidence="2">Glycine zipper 2TM domain protein</fullName>
    </submittedName>
</protein>
<name>A0A1J5QWN7_9ZZZZ</name>
<accession>A0A1J5QWN7</accession>
<evidence type="ECO:0000313" key="2">
    <source>
        <dbReference type="EMBL" id="OIQ88102.1"/>
    </source>
</evidence>
<feature type="domain" description="Glycine-zipper-containing OmpA-like membrane" evidence="1">
    <location>
        <begin position="33"/>
        <end position="64"/>
    </location>
</feature>
<comment type="caution">
    <text evidence="2">The sequence shown here is derived from an EMBL/GenBank/DDBJ whole genome shotgun (WGS) entry which is preliminary data.</text>
</comment>
<proteinExistence type="predicted"/>